<evidence type="ECO:0000313" key="3">
    <source>
        <dbReference type="Proteomes" id="UP000077824"/>
    </source>
</evidence>
<reference evidence="2 3" key="1">
    <citation type="submission" date="2016-04" db="EMBL/GenBank/DDBJ databases">
        <title>Complete Genome Sequence of Chryseobacterium sp. IHBB 10212.</title>
        <authorList>
            <person name="Pal M."/>
            <person name="Swarnkar M.K."/>
            <person name="Kaushal K."/>
            <person name="Chhibber S."/>
            <person name="Singh A.K."/>
            <person name="Gulati A."/>
        </authorList>
    </citation>
    <scope>NUCLEOTIDE SEQUENCE [LARGE SCALE GENOMIC DNA]</scope>
    <source>
        <strain evidence="2 3">IHBB 10212</strain>
    </source>
</reference>
<dbReference type="STRING" id="1685010.A0O34_14520"/>
<keyword evidence="3" id="KW-1185">Reference proteome</keyword>
<organism evidence="2 3">
    <name type="scientific">Chryseobacterium glaciei</name>
    <dbReference type="NCBI Taxonomy" id="1685010"/>
    <lineage>
        <taxon>Bacteria</taxon>
        <taxon>Pseudomonadati</taxon>
        <taxon>Bacteroidota</taxon>
        <taxon>Flavobacteriia</taxon>
        <taxon>Flavobacteriales</taxon>
        <taxon>Weeksellaceae</taxon>
        <taxon>Chryseobacterium group</taxon>
        <taxon>Chryseobacterium</taxon>
    </lineage>
</organism>
<dbReference type="Proteomes" id="UP000077824">
    <property type="component" value="Chromosome"/>
</dbReference>
<evidence type="ECO:0000256" key="1">
    <source>
        <dbReference type="SAM" id="Phobius"/>
    </source>
</evidence>
<sequence>MVYSIFGNLYYFESLCNTKHGKLNKIKTMMKKKVLFLSILLGTTSIITAQIGINTSNPTATMDITAKNATGTTSNVDGLLVPRVDKQRAQSMTGVPTSTLIYINNIATGGTGGTTANVDATGYYYFDGTLWVKLTSPTGTNLNIYNSNGALNSTRTVDQGGFSLAFNNANIANAFSVDGTTFSVNGTNDRIGIGTAAPGAKLDLQGNMILGTANTATGSTGFSTVVRDNSTGELKVSAPTSMLVGGSIGDQITGVSLDIIGGTTTGNQYASATLATRSFTLDRPSIVEFNANVSLSFATTSNTTLTDGSVKMGQIYFNFTSAPAGIPTNTIFGTSSQSFTNVSGTNGSVFGSYYTTSISNLSLPAGNYTVSLIGAGASTQAFRITLGNGNSDNFQIKATPIQ</sequence>
<gene>
    <name evidence="2" type="ORF">A0O34_14520</name>
</gene>
<keyword evidence="1" id="KW-1133">Transmembrane helix</keyword>
<evidence type="ECO:0000313" key="2">
    <source>
        <dbReference type="EMBL" id="ANF51644.1"/>
    </source>
</evidence>
<accession>A0A172XXH1</accession>
<dbReference type="AlphaFoldDB" id="A0A172XXH1"/>
<protein>
    <submittedName>
        <fullName evidence="2">Uncharacterized protein</fullName>
    </submittedName>
</protein>
<name>A0A172XXH1_9FLAO</name>
<keyword evidence="1" id="KW-0472">Membrane</keyword>
<dbReference type="KEGG" id="chh:A0O34_14520"/>
<keyword evidence="1" id="KW-0812">Transmembrane</keyword>
<feature type="transmembrane region" description="Helical" evidence="1">
    <location>
        <begin position="34"/>
        <end position="53"/>
    </location>
</feature>
<proteinExistence type="predicted"/>
<dbReference type="EMBL" id="CP015199">
    <property type="protein sequence ID" value="ANF51644.1"/>
    <property type="molecule type" value="Genomic_DNA"/>
</dbReference>